<keyword evidence="3" id="KW-0812">Transmembrane</keyword>
<feature type="signal peptide" evidence="8">
    <location>
        <begin position="1"/>
        <end position="19"/>
    </location>
</feature>
<dbReference type="EMBL" id="KZ857382">
    <property type="protein sequence ID" value="RDX55481.1"/>
    <property type="molecule type" value="Genomic_DNA"/>
</dbReference>
<keyword evidence="4" id="KW-0653">Protein transport</keyword>
<feature type="non-terminal residue" evidence="9">
    <location>
        <position position="1"/>
    </location>
</feature>
<feature type="non-terminal residue" evidence="9">
    <location>
        <position position="97"/>
    </location>
</feature>
<comment type="similarity">
    <text evidence="7">Belongs to the YOS1 family.</text>
</comment>
<dbReference type="STRING" id="139420.A0A371DSJ7"/>
<name>A0A371DSJ7_9APHY</name>
<keyword evidence="6" id="KW-0472">Membrane</keyword>
<reference evidence="9 10" key="1">
    <citation type="journal article" date="2018" name="Biotechnol. Biofuels">
        <title>Integrative visual omics of the white-rot fungus Polyporus brumalis exposes the biotechnological potential of its oxidative enzymes for delignifying raw plant biomass.</title>
        <authorList>
            <person name="Miyauchi S."/>
            <person name="Rancon A."/>
            <person name="Drula E."/>
            <person name="Hage H."/>
            <person name="Chaduli D."/>
            <person name="Favel A."/>
            <person name="Grisel S."/>
            <person name="Henrissat B."/>
            <person name="Herpoel-Gimbert I."/>
            <person name="Ruiz-Duenas F.J."/>
            <person name="Chevret D."/>
            <person name="Hainaut M."/>
            <person name="Lin J."/>
            <person name="Wang M."/>
            <person name="Pangilinan J."/>
            <person name="Lipzen A."/>
            <person name="Lesage-Meessen L."/>
            <person name="Navarro D."/>
            <person name="Riley R."/>
            <person name="Grigoriev I.V."/>
            <person name="Zhou S."/>
            <person name="Raouche S."/>
            <person name="Rosso M.N."/>
        </authorList>
    </citation>
    <scope>NUCLEOTIDE SEQUENCE [LARGE SCALE GENOMIC DNA]</scope>
    <source>
        <strain evidence="9 10">BRFM 1820</strain>
    </source>
</reference>
<dbReference type="InterPro" id="IPR013880">
    <property type="entry name" value="Yos1"/>
</dbReference>
<dbReference type="PANTHER" id="PTHR15858">
    <property type="entry name" value="IMMEDIATE EARLY RESPONSE 3-INTERACTING PROTEIN 1"/>
    <property type="match status" value="1"/>
</dbReference>
<dbReference type="AlphaFoldDB" id="A0A371DSJ7"/>
<evidence type="ECO:0000256" key="3">
    <source>
        <dbReference type="ARBA" id="ARBA00022692"/>
    </source>
</evidence>
<dbReference type="GO" id="GO:0000139">
    <property type="term" value="C:Golgi membrane"/>
    <property type="evidence" value="ECO:0007669"/>
    <property type="project" value="TreeGrafter"/>
</dbReference>
<evidence type="ECO:0000256" key="4">
    <source>
        <dbReference type="ARBA" id="ARBA00022927"/>
    </source>
</evidence>
<evidence type="ECO:0000256" key="6">
    <source>
        <dbReference type="ARBA" id="ARBA00023136"/>
    </source>
</evidence>
<evidence type="ECO:0000256" key="2">
    <source>
        <dbReference type="ARBA" id="ARBA00022448"/>
    </source>
</evidence>
<comment type="subcellular location">
    <subcellularLocation>
        <location evidence="1">Membrane</location>
    </subcellularLocation>
</comment>
<evidence type="ECO:0000256" key="5">
    <source>
        <dbReference type="ARBA" id="ARBA00022989"/>
    </source>
</evidence>
<dbReference type="GO" id="GO:0030134">
    <property type="term" value="C:COPII-coated ER to Golgi transport vesicle"/>
    <property type="evidence" value="ECO:0007669"/>
    <property type="project" value="TreeGrafter"/>
</dbReference>
<protein>
    <submittedName>
        <fullName evidence="9">Yos1-like protein</fullName>
    </submittedName>
</protein>
<keyword evidence="8" id="KW-0732">Signal</keyword>
<sequence length="97" mass="10429">LGTILYVAILLVNAMAVLSEERFLARIGWSSSQPQPTSQNFAQPYAQPYDQAAYAGGQDVGVKARLINLIGAVRTLMRIPLIGLNLVVIGYELILGG</sequence>
<dbReference type="GO" id="GO:0015031">
    <property type="term" value="P:protein transport"/>
    <property type="evidence" value="ECO:0007669"/>
    <property type="project" value="UniProtKB-KW"/>
</dbReference>
<evidence type="ECO:0000256" key="1">
    <source>
        <dbReference type="ARBA" id="ARBA00004370"/>
    </source>
</evidence>
<keyword evidence="5" id="KW-1133">Transmembrane helix</keyword>
<evidence type="ECO:0000313" key="9">
    <source>
        <dbReference type="EMBL" id="RDX55481.1"/>
    </source>
</evidence>
<organism evidence="9 10">
    <name type="scientific">Lentinus brumalis</name>
    <dbReference type="NCBI Taxonomy" id="2498619"/>
    <lineage>
        <taxon>Eukaryota</taxon>
        <taxon>Fungi</taxon>
        <taxon>Dikarya</taxon>
        <taxon>Basidiomycota</taxon>
        <taxon>Agaricomycotina</taxon>
        <taxon>Agaricomycetes</taxon>
        <taxon>Polyporales</taxon>
        <taxon>Polyporaceae</taxon>
        <taxon>Lentinus</taxon>
    </lineage>
</organism>
<dbReference type="Proteomes" id="UP000256964">
    <property type="component" value="Unassembled WGS sequence"/>
</dbReference>
<gene>
    <name evidence="9" type="ORF">OH76DRAFT_1323763</name>
</gene>
<dbReference type="GO" id="GO:0005789">
    <property type="term" value="C:endoplasmic reticulum membrane"/>
    <property type="evidence" value="ECO:0007669"/>
    <property type="project" value="TreeGrafter"/>
</dbReference>
<evidence type="ECO:0000256" key="8">
    <source>
        <dbReference type="SAM" id="SignalP"/>
    </source>
</evidence>
<evidence type="ECO:0000256" key="7">
    <source>
        <dbReference type="ARBA" id="ARBA00024203"/>
    </source>
</evidence>
<dbReference type="PANTHER" id="PTHR15858:SF0">
    <property type="entry name" value="IMMEDIATE EARLY RESPONSE 3-INTERACTING PROTEIN 1"/>
    <property type="match status" value="1"/>
</dbReference>
<dbReference type="OrthoDB" id="15356at2759"/>
<feature type="chain" id="PRO_5016763689" evidence="8">
    <location>
        <begin position="20"/>
        <end position="97"/>
    </location>
</feature>
<keyword evidence="2" id="KW-0813">Transport</keyword>
<keyword evidence="10" id="KW-1185">Reference proteome</keyword>
<dbReference type="GO" id="GO:0006888">
    <property type="term" value="P:endoplasmic reticulum to Golgi vesicle-mediated transport"/>
    <property type="evidence" value="ECO:0007669"/>
    <property type="project" value="TreeGrafter"/>
</dbReference>
<dbReference type="Pfam" id="PF08571">
    <property type="entry name" value="Yos1"/>
    <property type="match status" value="1"/>
</dbReference>
<accession>A0A371DSJ7</accession>
<proteinExistence type="inferred from homology"/>
<evidence type="ECO:0000313" key="10">
    <source>
        <dbReference type="Proteomes" id="UP000256964"/>
    </source>
</evidence>